<dbReference type="RefSeq" id="WP_131329582.1">
    <property type="nucleotide sequence ID" value="NZ_CP044016.1"/>
</dbReference>
<evidence type="ECO:0000313" key="4">
    <source>
        <dbReference type="EMBL" id="QES88627.1"/>
    </source>
</evidence>
<dbReference type="InterPro" id="IPR036291">
    <property type="entry name" value="NAD(P)-bd_dom_sf"/>
</dbReference>
<keyword evidence="5" id="KW-1185">Reference proteome</keyword>
<dbReference type="Proteomes" id="UP000292424">
    <property type="component" value="Chromosome"/>
</dbReference>
<dbReference type="PANTHER" id="PTHR42901:SF1">
    <property type="entry name" value="ALCOHOL DEHYDROGENASE"/>
    <property type="match status" value="1"/>
</dbReference>
<keyword evidence="2" id="KW-0560">Oxidoreductase</keyword>
<dbReference type="GO" id="GO:0016491">
    <property type="term" value="F:oxidoreductase activity"/>
    <property type="evidence" value="ECO:0007669"/>
    <property type="project" value="UniProtKB-KW"/>
</dbReference>
<sequence>MKNKKETILITGAGSGFGKETAFRMVKKNYHVIAAVETPSQIFPLKEIAKKEKLDIQFEKLDLTNTGDRERAANWDVDILLNNGAISEGGAVIDLPEYILRQQFEVNVFGTILLTQIVARNMVKKKKGFIVFMSSVAGITTDPFAGAYSSTKHAIEAFAEAFNKELKEFGIKIATINPGPIYTGFNDRMFEGPLHWYEEDLENAIFDYKKIAFPHEQYIPEHVFDKTEKVLSGELKTYRNVVPDDIVEDTKKQMDEVWTRMQNSKAQRDPLVQKAYDIKPETKNGK</sequence>
<accession>A0A5P2G079</accession>
<evidence type="ECO:0000256" key="3">
    <source>
        <dbReference type="RuleBase" id="RU000363"/>
    </source>
</evidence>
<dbReference type="EMBL" id="CP044016">
    <property type="protein sequence ID" value="QES88627.1"/>
    <property type="molecule type" value="Genomic_DNA"/>
</dbReference>
<dbReference type="KEGG" id="arac:E0W69_008145"/>
<evidence type="ECO:0000313" key="5">
    <source>
        <dbReference type="Proteomes" id="UP000292424"/>
    </source>
</evidence>
<dbReference type="Pfam" id="PF00106">
    <property type="entry name" value="adh_short"/>
    <property type="match status" value="1"/>
</dbReference>
<dbReference type="PANTHER" id="PTHR42901">
    <property type="entry name" value="ALCOHOL DEHYDROGENASE"/>
    <property type="match status" value="1"/>
</dbReference>
<dbReference type="InterPro" id="IPR002347">
    <property type="entry name" value="SDR_fam"/>
</dbReference>
<dbReference type="PRINTS" id="PR00080">
    <property type="entry name" value="SDRFAMILY"/>
</dbReference>
<comment type="similarity">
    <text evidence="1 3">Belongs to the short-chain dehydrogenases/reductases (SDR) family.</text>
</comment>
<organism evidence="4 5">
    <name type="scientific">Rhizosphaericola mali</name>
    <dbReference type="NCBI Taxonomy" id="2545455"/>
    <lineage>
        <taxon>Bacteria</taxon>
        <taxon>Pseudomonadati</taxon>
        <taxon>Bacteroidota</taxon>
        <taxon>Chitinophagia</taxon>
        <taxon>Chitinophagales</taxon>
        <taxon>Chitinophagaceae</taxon>
        <taxon>Rhizosphaericola</taxon>
    </lineage>
</organism>
<dbReference type="AlphaFoldDB" id="A0A5P2G079"/>
<reference evidence="4 5" key="1">
    <citation type="submission" date="2019-09" db="EMBL/GenBank/DDBJ databases">
        <title>Complete genome sequence of Arachidicoccus sp. B3-10 isolated from apple orchard soil.</title>
        <authorList>
            <person name="Kim H.S."/>
            <person name="Han K.-I."/>
            <person name="Suh M.K."/>
            <person name="Lee K.C."/>
            <person name="Eom M.K."/>
            <person name="Kim J.-S."/>
            <person name="Kang S.W."/>
            <person name="Sin Y."/>
            <person name="Lee J.-S."/>
        </authorList>
    </citation>
    <scope>NUCLEOTIDE SEQUENCE [LARGE SCALE GENOMIC DNA]</scope>
    <source>
        <strain evidence="4 5">B3-10</strain>
    </source>
</reference>
<gene>
    <name evidence="4" type="ORF">E0W69_008145</name>
</gene>
<dbReference type="SUPFAM" id="SSF51735">
    <property type="entry name" value="NAD(P)-binding Rossmann-fold domains"/>
    <property type="match status" value="1"/>
</dbReference>
<protein>
    <submittedName>
        <fullName evidence="4">SDR family oxidoreductase</fullName>
    </submittedName>
</protein>
<evidence type="ECO:0000256" key="2">
    <source>
        <dbReference type="ARBA" id="ARBA00023002"/>
    </source>
</evidence>
<name>A0A5P2G079_9BACT</name>
<evidence type="ECO:0000256" key="1">
    <source>
        <dbReference type="ARBA" id="ARBA00006484"/>
    </source>
</evidence>
<dbReference type="Gene3D" id="3.40.50.720">
    <property type="entry name" value="NAD(P)-binding Rossmann-like Domain"/>
    <property type="match status" value="1"/>
</dbReference>
<dbReference type="PRINTS" id="PR00081">
    <property type="entry name" value="GDHRDH"/>
</dbReference>
<proteinExistence type="inferred from homology"/>
<dbReference type="NCBIfam" id="NF006776">
    <property type="entry name" value="PRK09291.1"/>
    <property type="match status" value="1"/>
</dbReference>
<dbReference type="OrthoDB" id="1235794at2"/>